<dbReference type="AlphaFoldDB" id="A0A6I8PAI0"/>
<evidence type="ECO:0000313" key="3">
    <source>
        <dbReference type="Ensembl" id="ENSOANP00000050929.1"/>
    </source>
</evidence>
<dbReference type="InterPro" id="IPR054323">
    <property type="entry name" value="SPMIP1_C"/>
</dbReference>
<feature type="compositionally biased region" description="Pro residues" evidence="1">
    <location>
        <begin position="59"/>
        <end position="84"/>
    </location>
</feature>
<dbReference type="PANTHER" id="PTHR35826:SF2">
    <property type="entry name" value="PROTEIN ATP6V1FNB"/>
    <property type="match status" value="1"/>
</dbReference>
<dbReference type="Ensembl" id="ENSOANT00000071896.1">
    <property type="protein sequence ID" value="ENSOANP00000050929.1"/>
    <property type="gene ID" value="ENSOANG00000043187.1"/>
</dbReference>
<evidence type="ECO:0000313" key="4">
    <source>
        <dbReference type="Proteomes" id="UP000002279"/>
    </source>
</evidence>
<keyword evidence="4" id="KW-1185">Reference proteome</keyword>
<evidence type="ECO:0000256" key="1">
    <source>
        <dbReference type="SAM" id="MobiDB-lite"/>
    </source>
</evidence>
<dbReference type="Proteomes" id="UP000002279">
    <property type="component" value="Chromosome 10"/>
</dbReference>
<proteinExistence type="predicted"/>
<reference evidence="3" key="3">
    <citation type="submission" date="2025-09" db="UniProtKB">
        <authorList>
            <consortium name="Ensembl"/>
        </authorList>
    </citation>
    <scope>IDENTIFICATION</scope>
    <source>
        <strain evidence="3">Glennie</strain>
    </source>
</reference>
<protein>
    <submittedName>
        <fullName evidence="3">Sperm microtubule inner protein 1</fullName>
    </submittedName>
</protein>
<feature type="domain" description="Sperm microtubule inner protein 1 C-terminal" evidence="2">
    <location>
        <begin position="51"/>
        <end position="168"/>
    </location>
</feature>
<dbReference type="OMA" id="QRQNFWK"/>
<name>A0A6I8PAI0_ORNAN</name>
<accession>A0A6I8PAI0</accession>
<dbReference type="Pfam" id="PF22589">
    <property type="entry name" value="SPMIP1"/>
    <property type="match status" value="1"/>
</dbReference>
<evidence type="ECO:0000259" key="2">
    <source>
        <dbReference type="Pfam" id="PF22589"/>
    </source>
</evidence>
<reference evidence="3" key="2">
    <citation type="submission" date="2025-08" db="UniProtKB">
        <authorList>
            <consortium name="Ensembl"/>
        </authorList>
    </citation>
    <scope>IDENTIFICATION</scope>
    <source>
        <strain evidence="3">Glennie</strain>
    </source>
</reference>
<organism evidence="3 4">
    <name type="scientific">Ornithorhynchus anatinus</name>
    <name type="common">Duckbill platypus</name>
    <dbReference type="NCBI Taxonomy" id="9258"/>
    <lineage>
        <taxon>Eukaryota</taxon>
        <taxon>Metazoa</taxon>
        <taxon>Chordata</taxon>
        <taxon>Craniata</taxon>
        <taxon>Vertebrata</taxon>
        <taxon>Euteleostomi</taxon>
        <taxon>Mammalia</taxon>
        <taxon>Monotremata</taxon>
        <taxon>Ornithorhynchidae</taxon>
        <taxon>Ornithorhynchus</taxon>
    </lineage>
</organism>
<dbReference type="GeneTree" id="ENSGT00390000003224"/>
<reference evidence="3 4" key="1">
    <citation type="journal article" date="2008" name="Nature">
        <title>Genome analysis of the platypus reveals unique signatures of evolution.</title>
        <authorList>
            <person name="Warren W.C."/>
            <person name="Hillier L.W."/>
            <person name="Marshall Graves J.A."/>
            <person name="Birney E."/>
            <person name="Ponting C.P."/>
            <person name="Grutzner F."/>
            <person name="Belov K."/>
            <person name="Miller W."/>
            <person name="Clarke L."/>
            <person name="Chinwalla A.T."/>
            <person name="Yang S.P."/>
            <person name="Heger A."/>
            <person name="Locke D.P."/>
            <person name="Miethke P."/>
            <person name="Waters P.D."/>
            <person name="Veyrunes F."/>
            <person name="Fulton L."/>
            <person name="Fulton B."/>
            <person name="Graves T."/>
            <person name="Wallis J."/>
            <person name="Puente X.S."/>
            <person name="Lopez-Otin C."/>
            <person name="Ordonez G.R."/>
            <person name="Eichler E.E."/>
            <person name="Chen L."/>
            <person name="Cheng Z."/>
            <person name="Deakin J.E."/>
            <person name="Alsop A."/>
            <person name="Thompson K."/>
            <person name="Kirby P."/>
            <person name="Papenfuss A.T."/>
            <person name="Wakefield M.J."/>
            <person name="Olender T."/>
            <person name="Lancet D."/>
            <person name="Huttley G.A."/>
            <person name="Smit A.F."/>
            <person name="Pask A."/>
            <person name="Temple-Smith P."/>
            <person name="Batzer M.A."/>
            <person name="Walker J.A."/>
            <person name="Konkel M.K."/>
            <person name="Harris R.S."/>
            <person name="Whittington C.M."/>
            <person name="Wong E.S."/>
            <person name="Gemmell N.J."/>
            <person name="Buschiazzo E."/>
            <person name="Vargas Jentzsch I.M."/>
            <person name="Merkel A."/>
            <person name="Schmitz J."/>
            <person name="Zemann A."/>
            <person name="Churakov G."/>
            <person name="Kriegs J.O."/>
            <person name="Brosius J."/>
            <person name="Murchison E.P."/>
            <person name="Sachidanandam R."/>
            <person name="Smith C."/>
            <person name="Hannon G.J."/>
            <person name="Tsend-Ayush E."/>
            <person name="McMillan D."/>
            <person name="Attenborough R."/>
            <person name="Rens W."/>
            <person name="Ferguson-Smith M."/>
            <person name="Lefevre C.M."/>
            <person name="Sharp J.A."/>
            <person name="Nicholas K.R."/>
            <person name="Ray D.A."/>
            <person name="Kube M."/>
            <person name="Reinhardt R."/>
            <person name="Pringle T.H."/>
            <person name="Taylor J."/>
            <person name="Jones R.C."/>
            <person name="Nixon B."/>
            <person name="Dacheux J.L."/>
            <person name="Niwa H."/>
            <person name="Sekita Y."/>
            <person name="Huang X."/>
            <person name="Stark A."/>
            <person name="Kheradpour P."/>
            <person name="Kellis M."/>
            <person name="Flicek P."/>
            <person name="Chen Y."/>
            <person name="Webber C."/>
            <person name="Hardison R."/>
            <person name="Nelson J."/>
            <person name="Hallsworth-Pepin K."/>
            <person name="Delehaunty K."/>
            <person name="Markovic C."/>
            <person name="Minx P."/>
            <person name="Feng Y."/>
            <person name="Kremitzki C."/>
            <person name="Mitreva M."/>
            <person name="Glasscock J."/>
            <person name="Wylie T."/>
            <person name="Wohldmann P."/>
            <person name="Thiru P."/>
            <person name="Nhan M.N."/>
            <person name="Pohl C.S."/>
            <person name="Smith S.M."/>
            <person name="Hou S."/>
            <person name="Nefedov M."/>
            <person name="de Jong P.J."/>
            <person name="Renfree M.B."/>
            <person name="Mardis E.R."/>
            <person name="Wilson R.K."/>
        </authorList>
    </citation>
    <scope>NUCLEOTIDE SEQUENCE [LARGE SCALE GENOMIC DNA]</scope>
    <source>
        <strain evidence="3 4">Glennie</strain>
    </source>
</reference>
<dbReference type="InParanoid" id="A0A6I8PAI0"/>
<sequence>MARHLNMDTQRQNFWKEEYLKEMLLRFGWQHKYGAAIRAKQKTWTQAREGLRLPTIAPEGPPKAPFPPKAPTPLPPKAPAPKAPPQGEMYPVPPAIRALLYQGLSHNQQGRVRYLAARAATRPEERYLYPLTTSFVYGWQLGPTVKGALPSNKLCRIDTFFRKNGAFSVLDPRDLAL</sequence>
<dbReference type="PANTHER" id="PTHR35826">
    <property type="entry name" value="PROTEIN ATP6V1FNB-LIKE"/>
    <property type="match status" value="1"/>
</dbReference>
<feature type="region of interest" description="Disordered" evidence="1">
    <location>
        <begin position="51"/>
        <end position="87"/>
    </location>
</feature>
<gene>
    <name evidence="3" type="primary">SPMIP1</name>
</gene>
<dbReference type="Bgee" id="ENSOANG00000043187">
    <property type="expression patterns" value="Expressed in testis and 6 other cell types or tissues"/>
</dbReference>